<proteinExistence type="predicted"/>
<keyword evidence="2" id="KW-1185">Reference proteome</keyword>
<dbReference type="KEGG" id="rmr:Rmar_2003"/>
<sequence length="225" mass="25063">MRPLHRQRERAAYPLRMMASLAFTLGLLVLVVRLWPAPDRTASQAVVYRSLAPEVIALEEVMPTRQARPAPPPPIPPLPVVVPDEVPLEEVEINPDENRLLLDEPGTDPFAAEGALEGTLAAAPAFEVGPKPVRFVEPEYTREARRARIRAEIVVEVQVSPTGQVLSATVVERYLLTPHRQRVDTLGYGLEEAALAAARRWRFRPARVNDEPVPSFTRITFSFGQ</sequence>
<dbReference type="HOGENOM" id="CLU_1229094_0_0_10"/>
<dbReference type="SUPFAM" id="SSF74653">
    <property type="entry name" value="TolA/TonB C-terminal domain"/>
    <property type="match status" value="1"/>
</dbReference>
<evidence type="ECO:0000313" key="1">
    <source>
        <dbReference type="EMBL" id="ACY48884.1"/>
    </source>
</evidence>
<dbReference type="STRING" id="518766.Rmar_2003"/>
<evidence type="ECO:0000313" key="2">
    <source>
        <dbReference type="Proteomes" id="UP000002221"/>
    </source>
</evidence>
<dbReference type="eggNOG" id="COG0810">
    <property type="taxonomic scope" value="Bacteria"/>
</dbReference>
<accession>D0MKH2</accession>
<dbReference type="Proteomes" id="UP000002221">
    <property type="component" value="Chromosome"/>
</dbReference>
<dbReference type="RefSeq" id="WP_012844495.1">
    <property type="nucleotide sequence ID" value="NC_013501.1"/>
</dbReference>
<reference evidence="1 2" key="1">
    <citation type="journal article" date="2009" name="Stand. Genomic Sci.">
        <title>Complete genome sequence of Rhodothermus marinus type strain (R-10).</title>
        <authorList>
            <person name="Nolan M."/>
            <person name="Tindall B.J."/>
            <person name="Pomrenke H."/>
            <person name="Lapidus A."/>
            <person name="Copeland A."/>
            <person name="Glavina Del Rio T."/>
            <person name="Lucas S."/>
            <person name="Chen F."/>
            <person name="Tice H."/>
            <person name="Cheng J.F."/>
            <person name="Saunders E."/>
            <person name="Han C."/>
            <person name="Bruce D."/>
            <person name="Goodwin L."/>
            <person name="Chain P."/>
            <person name="Pitluck S."/>
            <person name="Ovchinikova G."/>
            <person name="Pati A."/>
            <person name="Ivanova N."/>
            <person name="Mavromatis K."/>
            <person name="Chen A."/>
            <person name="Palaniappan K."/>
            <person name="Land M."/>
            <person name="Hauser L."/>
            <person name="Chang Y.J."/>
            <person name="Jeffries C.D."/>
            <person name="Brettin T."/>
            <person name="Goker M."/>
            <person name="Bristow J."/>
            <person name="Eisen J.A."/>
            <person name="Markowitz V."/>
            <person name="Hugenholtz P."/>
            <person name="Kyrpides N.C."/>
            <person name="Klenk H.P."/>
            <person name="Detter J.C."/>
        </authorList>
    </citation>
    <scope>NUCLEOTIDE SEQUENCE [LARGE SCALE GENOMIC DNA]</scope>
    <source>
        <strain evidence="2">ATCC 43812 / DSM 4252 / R-10</strain>
    </source>
</reference>
<dbReference type="EMBL" id="CP001807">
    <property type="protein sequence ID" value="ACY48884.1"/>
    <property type="molecule type" value="Genomic_DNA"/>
</dbReference>
<dbReference type="Gene3D" id="3.30.1150.10">
    <property type="match status" value="1"/>
</dbReference>
<name>D0MKH2_RHOM4</name>
<dbReference type="AlphaFoldDB" id="D0MKH2"/>
<dbReference type="OrthoDB" id="1496086at2"/>
<organism evidence="1 2">
    <name type="scientific">Rhodothermus marinus (strain ATCC 43812 / DSM 4252 / R-10)</name>
    <name type="common">Rhodothermus obamensis</name>
    <dbReference type="NCBI Taxonomy" id="518766"/>
    <lineage>
        <taxon>Bacteria</taxon>
        <taxon>Pseudomonadati</taxon>
        <taxon>Rhodothermota</taxon>
        <taxon>Rhodothermia</taxon>
        <taxon>Rhodothermales</taxon>
        <taxon>Rhodothermaceae</taxon>
        <taxon>Rhodothermus</taxon>
    </lineage>
</organism>
<gene>
    <name evidence="1" type="ordered locus">Rmar_2003</name>
</gene>
<protein>
    <submittedName>
        <fullName evidence="1">TonB family protein</fullName>
    </submittedName>
</protein>